<dbReference type="Proteomes" id="UP000823674">
    <property type="component" value="Chromosome A03"/>
</dbReference>
<evidence type="ECO:0000313" key="2">
    <source>
        <dbReference type="EMBL" id="KAG5407740.1"/>
    </source>
</evidence>
<organism evidence="2 3">
    <name type="scientific">Brassica rapa subsp. trilocularis</name>
    <dbReference type="NCBI Taxonomy" id="1813537"/>
    <lineage>
        <taxon>Eukaryota</taxon>
        <taxon>Viridiplantae</taxon>
        <taxon>Streptophyta</taxon>
        <taxon>Embryophyta</taxon>
        <taxon>Tracheophyta</taxon>
        <taxon>Spermatophyta</taxon>
        <taxon>Magnoliopsida</taxon>
        <taxon>eudicotyledons</taxon>
        <taxon>Gunneridae</taxon>
        <taxon>Pentapetalae</taxon>
        <taxon>rosids</taxon>
        <taxon>malvids</taxon>
        <taxon>Brassicales</taxon>
        <taxon>Brassicaceae</taxon>
        <taxon>Brassiceae</taxon>
        <taxon>Brassica</taxon>
    </lineage>
</organism>
<keyword evidence="3" id="KW-1185">Reference proteome</keyword>
<accession>A0ABQ7NCF7</accession>
<proteinExistence type="predicted"/>
<sequence>MRSGHNNKEARVTGERSPGDKGTLDSYLKASSLDDKNTICSLAKLRLSTQRYTLHGHWLQRSTATGRLSIEEEPSMTSFDFFLQNGPHDRDQTKRLIYGMGANRLAEQLECSSDEEAKEKIRSFLKILSLQSRLGLTKQFHFCQEKGYMMNSCWKLILSYAKEAGIVAAIQHGKCGFTSRPSTCETEDWEKHGGSLEPLQALMIKDIGKNLSVF</sequence>
<dbReference type="SUPFAM" id="SSF56672">
    <property type="entry name" value="DNA/RNA polymerases"/>
    <property type="match status" value="1"/>
</dbReference>
<name>A0ABQ7NCF7_BRACM</name>
<dbReference type="PANTHER" id="PTHR10133:SF62">
    <property type="entry name" value="DNA POLYMERASE THETA"/>
    <property type="match status" value="1"/>
</dbReference>
<protein>
    <submittedName>
        <fullName evidence="2">Uncharacterized protein</fullName>
    </submittedName>
</protein>
<dbReference type="InterPro" id="IPR002298">
    <property type="entry name" value="DNA_polymerase_A"/>
</dbReference>
<dbReference type="InterPro" id="IPR043502">
    <property type="entry name" value="DNA/RNA_pol_sf"/>
</dbReference>
<feature type="region of interest" description="Disordered" evidence="1">
    <location>
        <begin position="1"/>
        <end position="23"/>
    </location>
</feature>
<dbReference type="Gene3D" id="1.10.150.20">
    <property type="entry name" value="5' to 3' exonuclease, C-terminal subdomain"/>
    <property type="match status" value="1"/>
</dbReference>
<evidence type="ECO:0000256" key="1">
    <source>
        <dbReference type="SAM" id="MobiDB-lite"/>
    </source>
</evidence>
<reference evidence="2 3" key="1">
    <citation type="submission" date="2021-03" db="EMBL/GenBank/DDBJ databases">
        <authorList>
            <person name="King G.J."/>
            <person name="Bancroft I."/>
            <person name="Baten A."/>
            <person name="Bloomfield J."/>
            <person name="Borpatragohain P."/>
            <person name="He Z."/>
            <person name="Irish N."/>
            <person name="Irwin J."/>
            <person name="Liu K."/>
            <person name="Mauleon R.P."/>
            <person name="Moore J."/>
            <person name="Morris R."/>
            <person name="Ostergaard L."/>
            <person name="Wang B."/>
            <person name="Wells R."/>
        </authorList>
    </citation>
    <scope>NUCLEOTIDE SEQUENCE [LARGE SCALE GENOMIC DNA]</scope>
    <source>
        <strain evidence="2">R-o-18</strain>
        <tissue evidence="2">Leaf</tissue>
    </source>
</reference>
<dbReference type="PANTHER" id="PTHR10133">
    <property type="entry name" value="DNA POLYMERASE I"/>
    <property type="match status" value="1"/>
</dbReference>
<evidence type="ECO:0000313" key="3">
    <source>
        <dbReference type="Proteomes" id="UP000823674"/>
    </source>
</evidence>
<gene>
    <name evidence="2" type="primary">A03p069930.1_BraROA</name>
    <name evidence="2" type="ORF">IGI04_013859</name>
</gene>
<comment type="caution">
    <text evidence="2">The sequence shown here is derived from an EMBL/GenBank/DDBJ whole genome shotgun (WGS) entry which is preliminary data.</text>
</comment>
<dbReference type="EMBL" id="JADBGQ010000003">
    <property type="protein sequence ID" value="KAG5407740.1"/>
    <property type="molecule type" value="Genomic_DNA"/>
</dbReference>